<evidence type="ECO:0000256" key="2">
    <source>
        <dbReference type="SAM" id="Phobius"/>
    </source>
</evidence>
<feature type="compositionally biased region" description="Basic residues" evidence="1">
    <location>
        <begin position="162"/>
        <end position="186"/>
    </location>
</feature>
<keyword evidence="2" id="KW-0812">Transmembrane</keyword>
<proteinExistence type="predicted"/>
<keyword evidence="2" id="KW-0472">Membrane</keyword>
<feature type="transmembrane region" description="Helical" evidence="2">
    <location>
        <begin position="81"/>
        <end position="99"/>
    </location>
</feature>
<dbReference type="AlphaFoldDB" id="A0AAW0CVR1"/>
<feature type="non-terminal residue" evidence="3">
    <location>
        <position position="1"/>
    </location>
</feature>
<keyword evidence="2" id="KW-1133">Transmembrane helix</keyword>
<keyword evidence="3" id="KW-0808">Transferase</keyword>
<feature type="region of interest" description="Disordered" evidence="1">
    <location>
        <begin position="141"/>
        <end position="186"/>
    </location>
</feature>
<feature type="compositionally biased region" description="Acidic residues" evidence="1">
    <location>
        <begin position="33"/>
        <end position="43"/>
    </location>
</feature>
<dbReference type="GO" id="GO:0016301">
    <property type="term" value="F:kinase activity"/>
    <property type="evidence" value="ECO:0007669"/>
    <property type="project" value="UniProtKB-KW"/>
</dbReference>
<name>A0AAW0CVR1_9AGAR</name>
<evidence type="ECO:0000313" key="4">
    <source>
        <dbReference type="Proteomes" id="UP001362999"/>
    </source>
</evidence>
<protein>
    <submittedName>
        <fullName evidence="3">Casein kinase I isoform alpha</fullName>
    </submittedName>
</protein>
<keyword evidence="3" id="KW-0418">Kinase</keyword>
<feature type="compositionally biased region" description="Low complexity" evidence="1">
    <location>
        <begin position="144"/>
        <end position="161"/>
    </location>
</feature>
<keyword evidence="4" id="KW-1185">Reference proteome</keyword>
<feature type="region of interest" description="Disordered" evidence="1">
    <location>
        <begin position="1"/>
        <end position="74"/>
    </location>
</feature>
<gene>
    <name evidence="3" type="ORF">R3P38DRAFT_2891993</name>
</gene>
<organism evidence="3 4">
    <name type="scientific">Favolaschia claudopus</name>
    <dbReference type="NCBI Taxonomy" id="2862362"/>
    <lineage>
        <taxon>Eukaryota</taxon>
        <taxon>Fungi</taxon>
        <taxon>Dikarya</taxon>
        <taxon>Basidiomycota</taxon>
        <taxon>Agaricomycotina</taxon>
        <taxon>Agaricomycetes</taxon>
        <taxon>Agaricomycetidae</taxon>
        <taxon>Agaricales</taxon>
        <taxon>Marasmiineae</taxon>
        <taxon>Mycenaceae</taxon>
        <taxon>Favolaschia</taxon>
    </lineage>
</organism>
<dbReference type="Proteomes" id="UP001362999">
    <property type="component" value="Unassembled WGS sequence"/>
</dbReference>
<comment type="caution">
    <text evidence="3">The sequence shown here is derived from an EMBL/GenBank/DDBJ whole genome shotgun (WGS) entry which is preliminary data.</text>
</comment>
<evidence type="ECO:0000313" key="3">
    <source>
        <dbReference type="EMBL" id="KAK7042735.1"/>
    </source>
</evidence>
<sequence>MSTTAKYTRLPDADRPDAQGPGGRPDTPSSDVSFDDDNDDDVQLVDVDRPRRAAEEDEGEDTAGGGEREIDPRFAQPTPSAWKRAALLLLIVFCFWLAFQLKTARPGKPKVVHANRYSKEFKFRPAASPIITETLKDGRLRVRGGAPTTAVPKPTTPTTAAKKVKAGKRKGKGKGKGKKKRAAGKK</sequence>
<dbReference type="EMBL" id="JAWWNJ010000013">
    <property type="protein sequence ID" value="KAK7042735.1"/>
    <property type="molecule type" value="Genomic_DNA"/>
</dbReference>
<reference evidence="3 4" key="1">
    <citation type="journal article" date="2024" name="J Genomics">
        <title>Draft genome sequencing and assembly of Favolaschia claudopus CIRM-BRFM 2984 isolated from oak limbs.</title>
        <authorList>
            <person name="Navarro D."/>
            <person name="Drula E."/>
            <person name="Chaduli D."/>
            <person name="Cazenave R."/>
            <person name="Ahrendt S."/>
            <person name="Wang J."/>
            <person name="Lipzen A."/>
            <person name="Daum C."/>
            <person name="Barry K."/>
            <person name="Grigoriev I.V."/>
            <person name="Favel A."/>
            <person name="Rosso M.N."/>
            <person name="Martin F."/>
        </authorList>
    </citation>
    <scope>NUCLEOTIDE SEQUENCE [LARGE SCALE GENOMIC DNA]</scope>
    <source>
        <strain evidence="3 4">CIRM-BRFM 2984</strain>
    </source>
</reference>
<evidence type="ECO:0000256" key="1">
    <source>
        <dbReference type="SAM" id="MobiDB-lite"/>
    </source>
</evidence>
<accession>A0AAW0CVR1</accession>